<evidence type="ECO:0000313" key="1">
    <source>
        <dbReference type="EMBL" id="PIQ85162.1"/>
    </source>
</evidence>
<name>A0A2H0LL71_9BACT</name>
<protein>
    <submittedName>
        <fullName evidence="1">Uncharacterized protein</fullName>
    </submittedName>
</protein>
<gene>
    <name evidence="1" type="ORF">COV74_09990</name>
</gene>
<dbReference type="Pfam" id="PF10771">
    <property type="entry name" value="DUF2582"/>
    <property type="match status" value="1"/>
</dbReference>
<accession>A0A2H0LL71</accession>
<dbReference type="Gene3D" id="1.10.10.10">
    <property type="entry name" value="Winged helix-like DNA-binding domain superfamily/Winged helix DNA-binding domain"/>
    <property type="match status" value="1"/>
</dbReference>
<organism evidence="1 2">
    <name type="scientific">Candidatus Abzuiibacterium crystallinum</name>
    <dbReference type="NCBI Taxonomy" id="1974748"/>
    <lineage>
        <taxon>Bacteria</taxon>
        <taxon>Pseudomonadati</taxon>
        <taxon>Candidatus Omnitrophota</taxon>
        <taxon>Candidatus Abzuiibacterium</taxon>
    </lineage>
</organism>
<proteinExistence type="predicted"/>
<evidence type="ECO:0000313" key="2">
    <source>
        <dbReference type="Proteomes" id="UP000230859"/>
    </source>
</evidence>
<reference evidence="1 2" key="1">
    <citation type="submission" date="2017-09" db="EMBL/GenBank/DDBJ databases">
        <title>Depth-based differentiation of microbial function through sediment-hosted aquifers and enrichment of novel symbionts in the deep terrestrial subsurface.</title>
        <authorList>
            <person name="Probst A.J."/>
            <person name="Ladd B."/>
            <person name="Jarett J.K."/>
            <person name="Geller-Mcgrath D.E."/>
            <person name="Sieber C.M."/>
            <person name="Emerson J.B."/>
            <person name="Anantharaman K."/>
            <person name="Thomas B.C."/>
            <person name="Malmstrom R."/>
            <person name="Stieglmeier M."/>
            <person name="Klingl A."/>
            <person name="Woyke T."/>
            <person name="Ryan C.M."/>
            <person name="Banfield J.F."/>
        </authorList>
    </citation>
    <scope>NUCLEOTIDE SEQUENCE [LARGE SCALE GENOMIC DNA]</scope>
    <source>
        <strain evidence="1">CG11_big_fil_rev_8_21_14_0_20_45_26</strain>
    </source>
</reference>
<sequence length="74" mass="8286">MIMEIGFAAGDIWHFLDEQPNHTVRFSTLVSKIGKSKDLLLMSAGWLAREGHVILKPEGDDYQISLGKKSREDG</sequence>
<comment type="caution">
    <text evidence="1">The sequence shown here is derived from an EMBL/GenBank/DDBJ whole genome shotgun (WGS) entry which is preliminary data.</text>
</comment>
<dbReference type="Proteomes" id="UP000230859">
    <property type="component" value="Unassembled WGS sequence"/>
</dbReference>
<dbReference type="InterPro" id="IPR019707">
    <property type="entry name" value="DUF2582"/>
</dbReference>
<dbReference type="EMBL" id="PCVY01000074">
    <property type="protein sequence ID" value="PIQ85162.1"/>
    <property type="molecule type" value="Genomic_DNA"/>
</dbReference>
<dbReference type="AlphaFoldDB" id="A0A2H0LL71"/>
<dbReference type="InterPro" id="IPR036388">
    <property type="entry name" value="WH-like_DNA-bd_sf"/>
</dbReference>